<keyword evidence="3" id="KW-1003">Cell membrane</keyword>
<accession>A0A5P1RCW5</accession>
<protein>
    <submittedName>
        <fullName evidence="6">ABC transporter substrate-binding protein</fullName>
    </submittedName>
</protein>
<evidence type="ECO:0000313" key="7">
    <source>
        <dbReference type="Proteomes" id="UP000324760"/>
    </source>
</evidence>
<dbReference type="PANTHER" id="PTHR30024">
    <property type="entry name" value="ALIPHATIC SULFONATES-BINDING PROTEIN-RELATED"/>
    <property type="match status" value="1"/>
</dbReference>
<keyword evidence="4" id="KW-0997">Cell inner membrane</keyword>
<evidence type="ECO:0000256" key="3">
    <source>
        <dbReference type="ARBA" id="ARBA00022475"/>
    </source>
</evidence>
<dbReference type="RefSeq" id="WP_138987584.1">
    <property type="nucleotide sequence ID" value="NZ_CP043869.1"/>
</dbReference>
<dbReference type="AlphaFoldDB" id="A0A5P1RCW5"/>
<name>A0A5P1RCW5_9GAMM</name>
<dbReference type="CDD" id="cd13553">
    <property type="entry name" value="PBP2_NrtA_CpmA_like"/>
    <property type="match status" value="1"/>
</dbReference>
<gene>
    <name evidence="6" type="ORF">F0U83_10495</name>
</gene>
<dbReference type="Pfam" id="PF13379">
    <property type="entry name" value="NMT1_2"/>
    <property type="match status" value="1"/>
</dbReference>
<dbReference type="Gene3D" id="3.40.190.10">
    <property type="entry name" value="Periplasmic binding protein-like II"/>
    <property type="match status" value="2"/>
</dbReference>
<evidence type="ECO:0000256" key="5">
    <source>
        <dbReference type="ARBA" id="ARBA00023136"/>
    </source>
</evidence>
<dbReference type="OrthoDB" id="9815454at2"/>
<reference evidence="6 7" key="1">
    <citation type="journal article" date="2019" name="Biochem. Eng. J.">
        <title>Metabolic engineering of the marine bacteria Neptunomonas concharum for the production of acetoin and meso-2,3-butanediol from acetate.</title>
        <authorList>
            <person name="Li W."/>
            <person name="Pu N."/>
            <person name="Liu C.-X."/>
            <person name="Yuan Q.-P."/>
            <person name="Li Z.-J."/>
        </authorList>
    </citation>
    <scope>NUCLEOTIDE SEQUENCE [LARGE SCALE GENOMIC DNA]</scope>
    <source>
        <strain evidence="6 7">JCM17730</strain>
    </source>
</reference>
<proteinExistence type="predicted"/>
<keyword evidence="5" id="KW-0472">Membrane</keyword>
<dbReference type="Proteomes" id="UP000324760">
    <property type="component" value="Chromosome"/>
</dbReference>
<dbReference type="PANTHER" id="PTHR30024:SF43">
    <property type="entry name" value="BLL4572 PROTEIN"/>
    <property type="match status" value="1"/>
</dbReference>
<organism evidence="6 7">
    <name type="scientific">Neptunomonas concharum</name>
    <dbReference type="NCBI Taxonomy" id="1031538"/>
    <lineage>
        <taxon>Bacteria</taxon>
        <taxon>Pseudomonadati</taxon>
        <taxon>Pseudomonadota</taxon>
        <taxon>Gammaproteobacteria</taxon>
        <taxon>Oceanospirillales</taxon>
        <taxon>Oceanospirillaceae</taxon>
        <taxon>Neptunomonas</taxon>
    </lineage>
</organism>
<keyword evidence="2" id="KW-0813">Transport</keyword>
<dbReference type="EMBL" id="CP043869">
    <property type="protein sequence ID" value="QEQ97106.1"/>
    <property type="molecule type" value="Genomic_DNA"/>
</dbReference>
<keyword evidence="7" id="KW-1185">Reference proteome</keyword>
<dbReference type="SUPFAM" id="SSF53850">
    <property type="entry name" value="Periplasmic binding protein-like II"/>
    <property type="match status" value="1"/>
</dbReference>
<evidence type="ECO:0000256" key="1">
    <source>
        <dbReference type="ARBA" id="ARBA00004308"/>
    </source>
</evidence>
<dbReference type="InterPro" id="IPR044527">
    <property type="entry name" value="NrtA/CpmA_ABC-bd_dom"/>
</dbReference>
<comment type="subcellular location">
    <subcellularLocation>
        <location evidence="1">Endomembrane system</location>
    </subcellularLocation>
</comment>
<sequence>MTTPFSSVHLPLTFPMAEKPMLKIGFIPLLDCIPLVIAKELAFFAEAGLDVSLSREASWASIRDKVKFGLLDAAQMPAGIVLASGMGLGASQPMVTAIGLGQNGNAITASNPLYDALNPQNLSMNSESAATALKSYLKTSDSELTIASVHTYSTHHFLLRDWLNHYNIDPENKIRQIVVPPPQMVDAMERGMIDLFCAGEPWNSIAQIHQVGHKLLSGHQIWENAPDKVLGVTKEWHNHHPYTHQRLISAILKACLWLDDEKNKRLGFQLLHDSHYMDIDLGNINLMLGKHRFSPPSATFPWLSQASWFTRHIRNLHQLPDTETSAGNTYLTGVYRKVAELMKLNTPSADAKAEGIHSESWVINGTQEPIEMPPDMRFR</sequence>
<evidence type="ECO:0000256" key="4">
    <source>
        <dbReference type="ARBA" id="ARBA00022519"/>
    </source>
</evidence>
<dbReference type="KEGG" id="ncu:F0U83_10495"/>
<evidence type="ECO:0000256" key="2">
    <source>
        <dbReference type="ARBA" id="ARBA00022448"/>
    </source>
</evidence>
<dbReference type="GO" id="GO:0012505">
    <property type="term" value="C:endomembrane system"/>
    <property type="evidence" value="ECO:0007669"/>
    <property type="project" value="UniProtKB-SubCell"/>
</dbReference>
<evidence type="ECO:0000313" key="6">
    <source>
        <dbReference type="EMBL" id="QEQ97106.1"/>
    </source>
</evidence>